<evidence type="ECO:0000313" key="2">
    <source>
        <dbReference type="Proteomes" id="UP000053593"/>
    </source>
</evidence>
<dbReference type="EMBL" id="KN834795">
    <property type="protein sequence ID" value="KIK56816.1"/>
    <property type="molecule type" value="Genomic_DNA"/>
</dbReference>
<organism evidence="1 2">
    <name type="scientific">Collybiopsis luxurians FD-317 M1</name>
    <dbReference type="NCBI Taxonomy" id="944289"/>
    <lineage>
        <taxon>Eukaryota</taxon>
        <taxon>Fungi</taxon>
        <taxon>Dikarya</taxon>
        <taxon>Basidiomycota</taxon>
        <taxon>Agaricomycotina</taxon>
        <taxon>Agaricomycetes</taxon>
        <taxon>Agaricomycetidae</taxon>
        <taxon>Agaricales</taxon>
        <taxon>Marasmiineae</taxon>
        <taxon>Omphalotaceae</taxon>
        <taxon>Collybiopsis</taxon>
        <taxon>Collybiopsis luxurians</taxon>
    </lineage>
</organism>
<dbReference type="HOGENOM" id="CLU_2948064_0_0_1"/>
<dbReference type="Proteomes" id="UP000053593">
    <property type="component" value="Unassembled WGS sequence"/>
</dbReference>
<sequence length="60" mass="6742">TRLAKESVTSMLYTSLFEVYVACKTNGSSCILRRLLLCRQRSCLSLAVSQVNPDTMQNLQ</sequence>
<protein>
    <submittedName>
        <fullName evidence="1">Unplaced genomic scaffold GYMLUscaffold_47, whole genome shotgun sequence</fullName>
    </submittedName>
</protein>
<keyword evidence="2" id="KW-1185">Reference proteome</keyword>
<feature type="non-terminal residue" evidence="1">
    <location>
        <position position="1"/>
    </location>
</feature>
<dbReference type="AlphaFoldDB" id="A0A0D0BP19"/>
<feature type="non-terminal residue" evidence="1">
    <location>
        <position position="60"/>
    </location>
</feature>
<evidence type="ECO:0000313" key="1">
    <source>
        <dbReference type="EMBL" id="KIK56816.1"/>
    </source>
</evidence>
<name>A0A0D0BP19_9AGAR</name>
<reference evidence="1 2" key="1">
    <citation type="submission" date="2014-04" db="EMBL/GenBank/DDBJ databases">
        <title>Evolutionary Origins and Diversification of the Mycorrhizal Mutualists.</title>
        <authorList>
            <consortium name="DOE Joint Genome Institute"/>
            <consortium name="Mycorrhizal Genomics Consortium"/>
            <person name="Kohler A."/>
            <person name="Kuo A."/>
            <person name="Nagy L.G."/>
            <person name="Floudas D."/>
            <person name="Copeland A."/>
            <person name="Barry K.W."/>
            <person name="Cichocki N."/>
            <person name="Veneault-Fourrey C."/>
            <person name="LaButti K."/>
            <person name="Lindquist E.A."/>
            <person name="Lipzen A."/>
            <person name="Lundell T."/>
            <person name="Morin E."/>
            <person name="Murat C."/>
            <person name="Riley R."/>
            <person name="Ohm R."/>
            <person name="Sun H."/>
            <person name="Tunlid A."/>
            <person name="Henrissat B."/>
            <person name="Grigoriev I.V."/>
            <person name="Hibbett D.S."/>
            <person name="Martin F."/>
        </authorList>
    </citation>
    <scope>NUCLEOTIDE SEQUENCE [LARGE SCALE GENOMIC DNA]</scope>
    <source>
        <strain evidence="1 2">FD-317 M1</strain>
    </source>
</reference>
<accession>A0A0D0BP19</accession>
<proteinExistence type="predicted"/>
<gene>
    <name evidence="1" type="ORF">GYMLUDRAFT_46899</name>
</gene>